<evidence type="ECO:0000256" key="1">
    <source>
        <dbReference type="ARBA" id="ARBA00022490"/>
    </source>
</evidence>
<keyword evidence="2 3" id="KW-0819">tRNA processing</keyword>
<dbReference type="HAMAP" id="MF_03054">
    <property type="entry name" value="CTU2"/>
    <property type="match status" value="1"/>
</dbReference>
<dbReference type="PANTHER" id="PTHR20882">
    <property type="entry name" value="CYTOPLASMIC TRNA 2-THIOLATION PROTEIN 2"/>
    <property type="match status" value="1"/>
</dbReference>
<dbReference type="GO" id="GO:0016779">
    <property type="term" value="F:nucleotidyltransferase activity"/>
    <property type="evidence" value="ECO:0007669"/>
    <property type="project" value="UniProtKB-UniRule"/>
</dbReference>
<comment type="subcellular location">
    <subcellularLocation>
        <location evidence="3">Cytoplasm</location>
    </subcellularLocation>
</comment>
<dbReference type="GO" id="GO:0016783">
    <property type="term" value="F:sulfurtransferase activity"/>
    <property type="evidence" value="ECO:0007669"/>
    <property type="project" value="TreeGrafter"/>
</dbReference>
<evidence type="ECO:0000313" key="5">
    <source>
        <dbReference type="EMBL" id="KAK1802307.1"/>
    </source>
</evidence>
<dbReference type="Proteomes" id="UP001239994">
    <property type="component" value="Unassembled WGS sequence"/>
</dbReference>
<dbReference type="InterPro" id="IPR019407">
    <property type="entry name" value="CTU2"/>
</dbReference>
<dbReference type="PANTHER" id="PTHR20882:SF14">
    <property type="entry name" value="CYTOPLASMIC TRNA 2-THIOLATION PROTEIN 2"/>
    <property type="match status" value="1"/>
</dbReference>
<keyword evidence="1 3" id="KW-0963">Cytoplasm</keyword>
<feature type="region of interest" description="Disordered" evidence="4">
    <location>
        <begin position="518"/>
        <end position="546"/>
    </location>
</feature>
<accession>A0AAD9E4V9</accession>
<proteinExistence type="inferred from homology"/>
<evidence type="ECO:0000313" key="6">
    <source>
        <dbReference type="Proteomes" id="UP001239994"/>
    </source>
</evidence>
<dbReference type="GO" id="GO:0005829">
    <property type="term" value="C:cytosol"/>
    <property type="evidence" value="ECO:0007669"/>
    <property type="project" value="TreeGrafter"/>
</dbReference>
<gene>
    <name evidence="3" type="primary">CTU2</name>
    <name evidence="3" type="synonym">NCS2</name>
    <name evidence="5" type="ORF">P4O66_021972</name>
</gene>
<comment type="similarity">
    <text evidence="3">Belongs to the CTU2/NCS2 family.</text>
</comment>
<evidence type="ECO:0000256" key="2">
    <source>
        <dbReference type="ARBA" id="ARBA00022694"/>
    </source>
</evidence>
<comment type="caution">
    <text evidence="5">The sequence shown here is derived from an EMBL/GenBank/DDBJ whole genome shotgun (WGS) entry which is preliminary data.</text>
</comment>
<evidence type="ECO:0000256" key="3">
    <source>
        <dbReference type="HAMAP-Rule" id="MF_03054"/>
    </source>
</evidence>
<comment type="pathway">
    <text evidence="3">tRNA modification; 5-methoxycarbonylmethyl-2-thiouridine-tRNA biosynthesis.</text>
</comment>
<keyword evidence="6" id="KW-1185">Reference proteome</keyword>
<name>A0AAD9E4V9_9TELE</name>
<dbReference type="GO" id="GO:0002143">
    <property type="term" value="P:tRNA wobble position uridine thiolation"/>
    <property type="evidence" value="ECO:0007669"/>
    <property type="project" value="TreeGrafter"/>
</dbReference>
<protein>
    <recommendedName>
        <fullName evidence="3">Cytoplasmic tRNA 2-thiolation protein 2</fullName>
    </recommendedName>
</protein>
<dbReference type="AlphaFoldDB" id="A0AAD9E4V9"/>
<dbReference type="SUPFAM" id="SSF52402">
    <property type="entry name" value="Adenine nucleotide alpha hydrolases-like"/>
    <property type="match status" value="1"/>
</dbReference>
<dbReference type="Pfam" id="PF10288">
    <property type="entry name" value="CTU2"/>
    <property type="match status" value="1"/>
</dbReference>
<dbReference type="GO" id="GO:0000049">
    <property type="term" value="F:tRNA binding"/>
    <property type="evidence" value="ECO:0007669"/>
    <property type="project" value="InterPro"/>
</dbReference>
<sequence>MCQVEEEYSGPLEKTSLPTVSKKCMKCKESTAVLIIRVGDAFCRDCFREYFVHKFRAMLGKNRVIFPGEKVLLAVSGGPASSSMLTQVQEGLSRDAPKKLRFAPGIIYIDEGGACDQNAEEREKTLSQMEAIFRKTGFPYHIVSLEQVFSLPNSVLEPVSCGPERPGSSYKAAVDQYLQQKEVNQRQGQLATEEAQDAVAHLSVQASQVSPEHKQALEKLFSSLKTLTARQDMLQTLRQHLILHTARLNGYSKVMMGDSCTRLAIRLLSNISLGRGASLAVDTGFSDPRYGDVVIVRPMRDYSSKEIAFYNRLFGVRSLFISGLGTKTSNKASIQQLTESFVIKLQADFPSTVSTIYRTSEKLHTACPPQTSGAVAADKCLLCLCAVCNKAGKSQHQHYHFYYKHFVDAASASHASLISERLSRGELGMEAKIDPASCCPSGTLDPFSCQREGQGCGEGGSCTAARAPAPADLKSLLCYSCRLTVEDMAAEDTLPPYITSEAEKRWNSMSRLRANPAAPFTRAESQNNRIDTEAHTWAPRCRDKGR</sequence>
<evidence type="ECO:0000256" key="4">
    <source>
        <dbReference type="SAM" id="MobiDB-lite"/>
    </source>
</evidence>
<comment type="function">
    <text evidence="3">Plays a central role in 2-thiolation of mcm(5)S(2)U at tRNA wobble positions of tRNA(Lys), tRNA(Glu) and tRNA(Gln). May act by forming a heterodimer with CTU1/ATPBD3 that ligates sulfur from thiocarboxylated URM1 onto the uridine of tRNAs at wobble position.</text>
</comment>
<feature type="compositionally biased region" description="Basic and acidic residues" evidence="4">
    <location>
        <begin position="530"/>
        <end position="546"/>
    </location>
</feature>
<reference evidence="5" key="1">
    <citation type="submission" date="2023-03" db="EMBL/GenBank/DDBJ databases">
        <title>Electrophorus voltai genome.</title>
        <authorList>
            <person name="Bian C."/>
        </authorList>
    </citation>
    <scope>NUCLEOTIDE SEQUENCE</scope>
    <source>
        <strain evidence="5">CB-2022</strain>
        <tissue evidence="5">Muscle</tissue>
    </source>
</reference>
<dbReference type="InterPro" id="IPR014729">
    <property type="entry name" value="Rossmann-like_a/b/a_fold"/>
</dbReference>
<dbReference type="Gene3D" id="3.40.50.620">
    <property type="entry name" value="HUPs"/>
    <property type="match status" value="1"/>
</dbReference>
<organism evidence="5 6">
    <name type="scientific">Electrophorus voltai</name>
    <dbReference type="NCBI Taxonomy" id="2609070"/>
    <lineage>
        <taxon>Eukaryota</taxon>
        <taxon>Metazoa</taxon>
        <taxon>Chordata</taxon>
        <taxon>Craniata</taxon>
        <taxon>Vertebrata</taxon>
        <taxon>Euteleostomi</taxon>
        <taxon>Actinopterygii</taxon>
        <taxon>Neopterygii</taxon>
        <taxon>Teleostei</taxon>
        <taxon>Ostariophysi</taxon>
        <taxon>Gymnotiformes</taxon>
        <taxon>Gymnotoidei</taxon>
        <taxon>Gymnotidae</taxon>
        <taxon>Electrophorus</taxon>
    </lineage>
</organism>
<dbReference type="EMBL" id="JAROKS010000007">
    <property type="protein sequence ID" value="KAK1802307.1"/>
    <property type="molecule type" value="Genomic_DNA"/>
</dbReference>
<dbReference type="GO" id="GO:0032447">
    <property type="term" value="P:protein urmylation"/>
    <property type="evidence" value="ECO:0007669"/>
    <property type="project" value="UniProtKB-UniRule"/>
</dbReference>